<dbReference type="AlphaFoldDB" id="A0A195EKG3"/>
<proteinExistence type="predicted"/>
<evidence type="ECO:0000313" key="2">
    <source>
        <dbReference type="Proteomes" id="UP000078492"/>
    </source>
</evidence>
<evidence type="ECO:0000313" key="1">
    <source>
        <dbReference type="EMBL" id="KYN28636.1"/>
    </source>
</evidence>
<dbReference type="EMBL" id="KQ978747">
    <property type="protein sequence ID" value="KYN28636.1"/>
    <property type="molecule type" value="Genomic_DNA"/>
</dbReference>
<gene>
    <name evidence="1" type="ORF">ALC57_01889</name>
</gene>
<reference evidence="1 2" key="1">
    <citation type="submission" date="2015-09" db="EMBL/GenBank/DDBJ databases">
        <title>Trachymyrmex cornetzi WGS genome.</title>
        <authorList>
            <person name="Nygaard S."/>
            <person name="Hu H."/>
            <person name="Boomsma J."/>
            <person name="Zhang G."/>
        </authorList>
    </citation>
    <scope>NUCLEOTIDE SEQUENCE [LARGE SCALE GENOMIC DNA]</scope>
    <source>
        <strain evidence="1">Tcor2-1</strain>
        <tissue evidence="1">Whole body</tissue>
    </source>
</reference>
<dbReference type="Proteomes" id="UP000078492">
    <property type="component" value="Unassembled WGS sequence"/>
</dbReference>
<accession>A0A195EKG3</accession>
<organism evidence="1 2">
    <name type="scientific">Trachymyrmex cornetzi</name>
    <dbReference type="NCBI Taxonomy" id="471704"/>
    <lineage>
        <taxon>Eukaryota</taxon>
        <taxon>Metazoa</taxon>
        <taxon>Ecdysozoa</taxon>
        <taxon>Arthropoda</taxon>
        <taxon>Hexapoda</taxon>
        <taxon>Insecta</taxon>
        <taxon>Pterygota</taxon>
        <taxon>Neoptera</taxon>
        <taxon>Endopterygota</taxon>
        <taxon>Hymenoptera</taxon>
        <taxon>Apocrita</taxon>
        <taxon>Aculeata</taxon>
        <taxon>Formicoidea</taxon>
        <taxon>Formicidae</taxon>
        <taxon>Myrmicinae</taxon>
        <taxon>Trachymyrmex</taxon>
    </lineage>
</organism>
<feature type="non-terminal residue" evidence="1">
    <location>
        <position position="1"/>
    </location>
</feature>
<keyword evidence="2" id="KW-1185">Reference proteome</keyword>
<protein>
    <submittedName>
        <fullName evidence="1">Uncharacterized protein</fullName>
    </submittedName>
</protein>
<sequence length="84" mass="9336">NGRDKDGVVEGMEGRLDFISQVYAQWRTPESRTHFLSRDAITPVSLSNAYVGPILRIKEINLYNSGVDQVGSLGNGESTRSFDF</sequence>
<name>A0A195EKG3_9HYME</name>